<dbReference type="SUPFAM" id="SSF48371">
    <property type="entry name" value="ARM repeat"/>
    <property type="match status" value="1"/>
</dbReference>
<reference evidence="4" key="1">
    <citation type="journal article" date="2014" name="FEMS Microbiol. Ecol.">
        <title>Development of a targeted metagenomic approach to study a genomic region involved in light harvesting in marine Synechococcus.</title>
        <authorList>
            <person name="Humily F."/>
            <person name="Farrant G.K."/>
            <person name="Marie D."/>
            <person name="Perennou M."/>
            <person name="Mazard S."/>
            <person name="Labadie K."/>
            <person name="Aury J.-M."/>
            <person name="Wincker P."/>
            <person name="Nicolas Segui A."/>
            <person name="Scanlan D.J."/>
            <person name="Garczarek L."/>
        </authorList>
    </citation>
    <scope>NUCLEOTIDE SEQUENCE</scope>
</reference>
<protein>
    <submittedName>
        <fullName evidence="4">Putative phycoerythrin:phycoerythrobilin lyase</fullName>
    </submittedName>
</protein>
<evidence type="ECO:0000313" key="4">
    <source>
        <dbReference type="EMBL" id="AHZ34097.1"/>
    </source>
</evidence>
<proteinExistence type="inferred from homology"/>
<keyword evidence="2" id="KW-0042">Antenna complex</keyword>
<organism evidence="4">
    <name type="scientific">uncultured Synechococcus sp</name>
    <dbReference type="NCBI Taxonomy" id="154535"/>
    <lineage>
        <taxon>Bacteria</taxon>
        <taxon>Bacillati</taxon>
        <taxon>Cyanobacteriota</taxon>
        <taxon>Cyanophyceae</taxon>
        <taxon>Synechococcales</taxon>
        <taxon>Synechococcaceae</taxon>
        <taxon>Synechococcus</taxon>
        <taxon>environmental samples</taxon>
    </lineage>
</organism>
<dbReference type="Pfam" id="PF13646">
    <property type="entry name" value="HEAT_2"/>
    <property type="match status" value="2"/>
</dbReference>
<dbReference type="PANTHER" id="PTHR12697">
    <property type="entry name" value="PBS LYASE HEAT-LIKE PROTEIN"/>
    <property type="match status" value="1"/>
</dbReference>
<keyword evidence="3" id="KW-0605">Phycobilisome</keyword>
<dbReference type="GO" id="GO:0016491">
    <property type="term" value="F:oxidoreductase activity"/>
    <property type="evidence" value="ECO:0007669"/>
    <property type="project" value="TreeGrafter"/>
</dbReference>
<name>A0A024CI54_9SYNE</name>
<keyword evidence="4" id="KW-0456">Lyase</keyword>
<dbReference type="PANTHER" id="PTHR12697:SF5">
    <property type="entry name" value="DEOXYHYPUSINE HYDROXYLASE"/>
    <property type="match status" value="1"/>
</dbReference>
<dbReference type="InterPro" id="IPR016024">
    <property type="entry name" value="ARM-type_fold"/>
</dbReference>
<dbReference type="EMBL" id="KF846556">
    <property type="protein sequence ID" value="AHZ34097.1"/>
    <property type="molecule type" value="Genomic_DNA"/>
</dbReference>
<comment type="similarity">
    <text evidence="1">Belongs to the CpcE/RpcE/PecE family.</text>
</comment>
<dbReference type="AlphaFoldDB" id="A0A024CI54"/>
<dbReference type="InterPro" id="IPR004155">
    <property type="entry name" value="PBS_lyase_HEAT"/>
</dbReference>
<accession>A0A024CI54</accession>
<dbReference type="InterPro" id="IPR011989">
    <property type="entry name" value="ARM-like"/>
</dbReference>
<dbReference type="Gene3D" id="1.25.10.10">
    <property type="entry name" value="Leucine-rich Repeat Variant"/>
    <property type="match status" value="2"/>
</dbReference>
<dbReference type="GO" id="GO:0030089">
    <property type="term" value="C:phycobilisome"/>
    <property type="evidence" value="ECO:0007669"/>
    <property type="project" value="UniProtKB-KW"/>
</dbReference>
<evidence type="ECO:0000256" key="2">
    <source>
        <dbReference type="ARBA" id="ARBA00022549"/>
    </source>
</evidence>
<sequence length="301" mass="32646">MNESNSTKDSSQTKRLSKLSEEEALLLSEHLKHQRNSGIPLDSDQKSIDKMVAGLGDHRGLLRLRFADSLGAVGQVAVPALCDAMLSSDNVTVRRAAAKTLTLIEDPDSLPYLVSAFLNDQDSVVQGSAIGAMAAIGEEAVTPILNLLSNPETTEMQIGLANWALAFIGERGEKLLRDASSSSNLEIRKAAITALTSRIDTLNADENKELLFTASRDNNSEIRAEAATLLGALEDVDWAKPLLISNLYDSDSWVRKNSALSLMKLNATEAIATLEEREHQEEDKIVANVLKLAIQKLKQGI</sequence>
<evidence type="ECO:0000256" key="3">
    <source>
        <dbReference type="ARBA" id="ARBA00022738"/>
    </source>
</evidence>
<evidence type="ECO:0000256" key="1">
    <source>
        <dbReference type="ARBA" id="ARBA00009299"/>
    </source>
</evidence>
<gene>
    <name evidence="4" type="primary">cpeF</name>
</gene>
<dbReference type="SMART" id="SM00567">
    <property type="entry name" value="EZ_HEAT"/>
    <property type="match status" value="4"/>
</dbReference>
<dbReference type="GO" id="GO:0016829">
    <property type="term" value="F:lyase activity"/>
    <property type="evidence" value="ECO:0007669"/>
    <property type="project" value="UniProtKB-KW"/>
</dbReference>